<evidence type="ECO:0000256" key="4">
    <source>
        <dbReference type="ARBA" id="ARBA00023163"/>
    </source>
</evidence>
<keyword evidence="6" id="KW-0396">Initiation factor</keyword>
<dbReference type="Gene3D" id="1.10.20.10">
    <property type="entry name" value="Histone, subunit A"/>
    <property type="match status" value="1"/>
</dbReference>
<dbReference type="Pfam" id="PF02291">
    <property type="entry name" value="TFIID-31kDa"/>
    <property type="match status" value="1"/>
</dbReference>
<name>A0A6G1S634_9ACAR</name>
<protein>
    <submittedName>
        <fullName evidence="6">Transcription initiation factor TFIID subunit 9</fullName>
    </submittedName>
</protein>
<dbReference type="GO" id="GO:0016251">
    <property type="term" value="F:RNA polymerase II general transcription initiation factor activity"/>
    <property type="evidence" value="ECO:0007669"/>
    <property type="project" value="TreeGrafter"/>
</dbReference>
<dbReference type="EMBL" id="GGYP01001067">
    <property type="protein sequence ID" value="MDE45838.1"/>
    <property type="molecule type" value="Transcribed_RNA"/>
</dbReference>
<keyword evidence="5" id="KW-0539">Nucleus</keyword>
<evidence type="ECO:0000256" key="5">
    <source>
        <dbReference type="ARBA" id="ARBA00023242"/>
    </source>
</evidence>
<dbReference type="GO" id="GO:0000124">
    <property type="term" value="C:SAGA complex"/>
    <property type="evidence" value="ECO:0007669"/>
    <property type="project" value="TreeGrafter"/>
</dbReference>
<keyword evidence="6" id="KW-0648">Protein biosynthesis</keyword>
<dbReference type="PANTHER" id="PTHR48068">
    <property type="entry name" value="TAF9 RNA POLYMERASE II, TATA BOX-BINDING PROTEIN (TBP)-ASSOCIATED FACTOR"/>
    <property type="match status" value="1"/>
</dbReference>
<dbReference type="GO" id="GO:0051123">
    <property type="term" value="P:RNA polymerase II preinitiation complex assembly"/>
    <property type="evidence" value="ECO:0007669"/>
    <property type="project" value="TreeGrafter"/>
</dbReference>
<reference evidence="6" key="1">
    <citation type="submission" date="2018-10" db="EMBL/GenBank/DDBJ databases">
        <title>Transcriptome assembly of Aceria tosichella (Wheat curl mite) Type 2.</title>
        <authorList>
            <person name="Scully E.D."/>
            <person name="Geib S.M."/>
            <person name="Palmer N.A."/>
            <person name="Gupta A.K."/>
            <person name="Sarath G."/>
            <person name="Tatineni S."/>
        </authorList>
    </citation>
    <scope>NUCLEOTIDE SEQUENCE</scope>
    <source>
        <strain evidence="6">LincolnNE</strain>
    </source>
</reference>
<keyword evidence="4" id="KW-0804">Transcription</keyword>
<dbReference type="InterPro" id="IPR009072">
    <property type="entry name" value="Histone-fold"/>
</dbReference>
<evidence type="ECO:0000256" key="3">
    <source>
        <dbReference type="ARBA" id="ARBA00023015"/>
    </source>
</evidence>
<dbReference type="GO" id="GO:0003743">
    <property type="term" value="F:translation initiation factor activity"/>
    <property type="evidence" value="ECO:0007669"/>
    <property type="project" value="UniProtKB-KW"/>
</dbReference>
<comment type="subcellular location">
    <subcellularLocation>
        <location evidence="1">Nucleus</location>
    </subcellularLocation>
</comment>
<sequence length="131" mass="14893">MSKDAQVIDAILKEMKVTDYEPKVVHQLMEFTNCYVTGILQEAQVFSTYAKKDSIDVGDVQLAINMQTDKTVTSPPPKELLLELAREKNNQPLPPVKSHNGLRIPFDKYTLIGTNYRLKEENESEPSQPQE</sequence>
<keyword evidence="3" id="KW-0805">Transcription regulation</keyword>
<dbReference type="CDD" id="cd07979">
    <property type="entry name" value="HFD_TAF9"/>
    <property type="match status" value="1"/>
</dbReference>
<evidence type="ECO:0000256" key="2">
    <source>
        <dbReference type="ARBA" id="ARBA00007646"/>
    </source>
</evidence>
<evidence type="ECO:0000256" key="1">
    <source>
        <dbReference type="ARBA" id="ARBA00004123"/>
    </source>
</evidence>
<dbReference type="PANTHER" id="PTHR48068:SF4">
    <property type="entry name" value="TATA-BOX BINDING PROTEIN ASSOCIATED FACTOR 9"/>
    <property type="match status" value="1"/>
</dbReference>
<dbReference type="GO" id="GO:0003713">
    <property type="term" value="F:transcription coactivator activity"/>
    <property type="evidence" value="ECO:0007669"/>
    <property type="project" value="TreeGrafter"/>
</dbReference>
<dbReference type="InterPro" id="IPR051431">
    <property type="entry name" value="TFIID_subunit_9"/>
</dbReference>
<dbReference type="SUPFAM" id="SSF47113">
    <property type="entry name" value="Histone-fold"/>
    <property type="match status" value="1"/>
</dbReference>
<evidence type="ECO:0000313" key="6">
    <source>
        <dbReference type="EMBL" id="MDE45838.1"/>
    </source>
</evidence>
<comment type="similarity">
    <text evidence="2">Belongs to the TAF9 family.</text>
</comment>
<dbReference type="GO" id="GO:0005669">
    <property type="term" value="C:transcription factor TFIID complex"/>
    <property type="evidence" value="ECO:0007669"/>
    <property type="project" value="TreeGrafter"/>
</dbReference>
<accession>A0A6G1S634</accession>
<dbReference type="InterPro" id="IPR003162">
    <property type="entry name" value="TFIID-31"/>
</dbReference>
<gene>
    <name evidence="6" type="primary">Taf9</name>
    <name evidence="6" type="ORF">g.8651</name>
</gene>
<dbReference type="GO" id="GO:0046982">
    <property type="term" value="F:protein heterodimerization activity"/>
    <property type="evidence" value="ECO:0007669"/>
    <property type="project" value="InterPro"/>
</dbReference>
<dbReference type="AlphaFoldDB" id="A0A6G1S634"/>
<organism evidence="6">
    <name type="scientific">Aceria tosichella</name>
    <name type="common">wheat curl mite</name>
    <dbReference type="NCBI Taxonomy" id="561515"/>
    <lineage>
        <taxon>Eukaryota</taxon>
        <taxon>Metazoa</taxon>
        <taxon>Ecdysozoa</taxon>
        <taxon>Arthropoda</taxon>
        <taxon>Chelicerata</taxon>
        <taxon>Arachnida</taxon>
        <taxon>Acari</taxon>
        <taxon>Acariformes</taxon>
        <taxon>Trombidiformes</taxon>
        <taxon>Prostigmata</taxon>
        <taxon>Eupodina</taxon>
        <taxon>Eriophyoidea</taxon>
        <taxon>Eriophyidae</taxon>
        <taxon>Eriophyinae</taxon>
        <taxon>Aceriini</taxon>
        <taxon>Aceria</taxon>
    </lineage>
</organism>
<proteinExistence type="inferred from homology"/>